<organism evidence="2 3">
    <name type="scientific">Magnetospirillum aberrantis SpK</name>
    <dbReference type="NCBI Taxonomy" id="908842"/>
    <lineage>
        <taxon>Bacteria</taxon>
        <taxon>Pseudomonadati</taxon>
        <taxon>Pseudomonadota</taxon>
        <taxon>Alphaproteobacteria</taxon>
        <taxon>Rhodospirillales</taxon>
        <taxon>Rhodospirillaceae</taxon>
        <taxon>Magnetospirillum</taxon>
    </lineage>
</organism>
<name>A0A7C9UXX6_9PROT</name>
<dbReference type="Pfam" id="PF06776">
    <property type="entry name" value="IalB"/>
    <property type="match status" value="1"/>
</dbReference>
<dbReference type="EMBL" id="JAAIYP010000039">
    <property type="protein sequence ID" value="NFV81370.1"/>
    <property type="molecule type" value="Genomic_DNA"/>
</dbReference>
<accession>A0A7C9UXX6</accession>
<proteinExistence type="predicted"/>
<evidence type="ECO:0000313" key="3">
    <source>
        <dbReference type="Proteomes" id="UP000480684"/>
    </source>
</evidence>
<keyword evidence="3" id="KW-1185">Reference proteome</keyword>
<evidence type="ECO:0000313" key="2">
    <source>
        <dbReference type="EMBL" id="NFV81370.1"/>
    </source>
</evidence>
<dbReference type="AlphaFoldDB" id="A0A7C9UXX6"/>
<evidence type="ECO:0008006" key="4">
    <source>
        <dbReference type="Google" id="ProtNLM"/>
    </source>
</evidence>
<dbReference type="InterPro" id="IPR038696">
    <property type="entry name" value="IalB_sf"/>
</dbReference>
<dbReference type="RefSeq" id="WP_163681337.1">
    <property type="nucleotide sequence ID" value="NZ_JAAIYP010000039.1"/>
</dbReference>
<protein>
    <recommendedName>
        <fullName evidence="4">Invasion associated locus B family protein</fullName>
    </recommendedName>
</protein>
<dbReference type="InterPro" id="IPR010642">
    <property type="entry name" value="Invasion_prot_B"/>
</dbReference>
<feature type="signal peptide" evidence="1">
    <location>
        <begin position="1"/>
        <end position="23"/>
    </location>
</feature>
<dbReference type="Proteomes" id="UP000480684">
    <property type="component" value="Unassembled WGS sequence"/>
</dbReference>
<sequence>MELRRIALTAALLTSFGPVTVWAADAKKLASVGNWEAYAYSEGGDKVCYAAARADSPRDKGRAGTAVAVTHRPKSPGEISLIASYGFKKDSEAEIQIGGMKHTFFTRGGSAWAKDTKADAAIIAAMVKGRDLVVKAQPSKGAAITDTISLKGFGEALAAIDKACGVKR</sequence>
<feature type="chain" id="PRO_5028881889" description="Invasion associated locus B family protein" evidence="1">
    <location>
        <begin position="24"/>
        <end position="168"/>
    </location>
</feature>
<reference evidence="2 3" key="1">
    <citation type="submission" date="2020-02" db="EMBL/GenBank/DDBJ databases">
        <authorList>
            <person name="Dziuba M."/>
            <person name="Kuznetsov B."/>
            <person name="Mardanov A."/>
            <person name="Ravin N."/>
            <person name="Grouzdev D."/>
        </authorList>
    </citation>
    <scope>NUCLEOTIDE SEQUENCE [LARGE SCALE GENOMIC DNA]</scope>
    <source>
        <strain evidence="2 3">SpK</strain>
    </source>
</reference>
<keyword evidence="1" id="KW-0732">Signal</keyword>
<dbReference type="Gene3D" id="2.60.40.1880">
    <property type="entry name" value="Invasion associated locus B (IalB) protein"/>
    <property type="match status" value="1"/>
</dbReference>
<evidence type="ECO:0000256" key="1">
    <source>
        <dbReference type="SAM" id="SignalP"/>
    </source>
</evidence>
<gene>
    <name evidence="2" type="ORF">G4223_14740</name>
</gene>
<comment type="caution">
    <text evidence="2">The sequence shown here is derived from an EMBL/GenBank/DDBJ whole genome shotgun (WGS) entry which is preliminary data.</text>
</comment>